<sequence length="187" mass="20826">MPRTPSNMLPLGTKAPSFSLMDTVTNKSVSLQELKGDVGTLIMFICNHCPFVIHINPEISRLGKEYQSKGIGFAAISSNDVENYPQDAPHLMKQNAIDQEYTFPYLYDQTQEVAKAYDAACTPDFYLFDADLKLVYRGQLDDSRPGNGLPITGEDLRNAIESLLNGETISEHQKPSIGCNIKWTNSF</sequence>
<dbReference type="AlphaFoldDB" id="A0A2Z4LQC1"/>
<dbReference type="SUPFAM" id="SSF52833">
    <property type="entry name" value="Thioredoxin-like"/>
    <property type="match status" value="1"/>
</dbReference>
<accession>A0A2Z4LQC1</accession>
<dbReference type="InterPro" id="IPR036249">
    <property type="entry name" value="Thioredoxin-like_sf"/>
</dbReference>
<feature type="domain" description="Thioredoxin" evidence="1">
    <location>
        <begin position="9"/>
        <end position="165"/>
    </location>
</feature>
<evidence type="ECO:0000313" key="3">
    <source>
        <dbReference type="Proteomes" id="UP000248536"/>
    </source>
</evidence>
<organism evidence="2 3">
    <name type="scientific">Flagellimonas maritima</name>
    <dbReference type="NCBI Taxonomy" id="1383885"/>
    <lineage>
        <taxon>Bacteria</taxon>
        <taxon>Pseudomonadati</taxon>
        <taxon>Bacteroidota</taxon>
        <taxon>Flavobacteriia</taxon>
        <taxon>Flavobacteriales</taxon>
        <taxon>Flavobacteriaceae</taxon>
        <taxon>Flagellimonas</taxon>
    </lineage>
</organism>
<dbReference type="InterPro" id="IPR000866">
    <property type="entry name" value="AhpC/TSA"/>
</dbReference>
<dbReference type="InterPro" id="IPR013766">
    <property type="entry name" value="Thioredoxin_domain"/>
</dbReference>
<evidence type="ECO:0000259" key="1">
    <source>
        <dbReference type="PROSITE" id="PS51352"/>
    </source>
</evidence>
<dbReference type="RefSeq" id="WP_112377020.1">
    <property type="nucleotide sequence ID" value="NZ_CP030104.1"/>
</dbReference>
<dbReference type="KEGG" id="spon:HME9304_00435"/>
<reference evidence="2 3" key="1">
    <citation type="submission" date="2018-06" db="EMBL/GenBank/DDBJ databases">
        <title>Spongiibacterium sp. HME9304 Genome sequencing and assembly.</title>
        <authorList>
            <person name="Kang H."/>
            <person name="Kim H."/>
            <person name="Joh K."/>
        </authorList>
    </citation>
    <scope>NUCLEOTIDE SEQUENCE [LARGE SCALE GENOMIC DNA]</scope>
    <source>
        <strain evidence="2 3">HME9304</strain>
    </source>
</reference>
<dbReference type="Gene3D" id="3.40.30.10">
    <property type="entry name" value="Glutaredoxin"/>
    <property type="match status" value="1"/>
</dbReference>
<gene>
    <name evidence="2" type="ORF">HME9304_00435</name>
</gene>
<dbReference type="OrthoDB" id="9809746at2"/>
<dbReference type="PROSITE" id="PS51352">
    <property type="entry name" value="THIOREDOXIN_2"/>
    <property type="match status" value="1"/>
</dbReference>
<proteinExistence type="predicted"/>
<dbReference type="GO" id="GO:0016209">
    <property type="term" value="F:antioxidant activity"/>
    <property type="evidence" value="ECO:0007669"/>
    <property type="project" value="InterPro"/>
</dbReference>
<dbReference type="EMBL" id="CP030104">
    <property type="protein sequence ID" value="AWX43447.1"/>
    <property type="molecule type" value="Genomic_DNA"/>
</dbReference>
<dbReference type="Pfam" id="PF00578">
    <property type="entry name" value="AhpC-TSA"/>
    <property type="match status" value="1"/>
</dbReference>
<dbReference type="Proteomes" id="UP000248536">
    <property type="component" value="Chromosome"/>
</dbReference>
<dbReference type="PANTHER" id="PTHR43640:SF1">
    <property type="entry name" value="THIOREDOXIN-DEPENDENT PEROXIREDOXIN"/>
    <property type="match status" value="1"/>
</dbReference>
<keyword evidence="3" id="KW-1185">Reference proteome</keyword>
<protein>
    <recommendedName>
        <fullName evidence="1">Thioredoxin domain-containing protein</fullName>
    </recommendedName>
</protein>
<evidence type="ECO:0000313" key="2">
    <source>
        <dbReference type="EMBL" id="AWX43447.1"/>
    </source>
</evidence>
<dbReference type="GO" id="GO:0016491">
    <property type="term" value="F:oxidoreductase activity"/>
    <property type="evidence" value="ECO:0007669"/>
    <property type="project" value="InterPro"/>
</dbReference>
<dbReference type="CDD" id="cd02969">
    <property type="entry name" value="PRX_like1"/>
    <property type="match status" value="1"/>
</dbReference>
<dbReference type="InterPro" id="IPR047262">
    <property type="entry name" value="PRX-like1"/>
</dbReference>
<name>A0A2Z4LQC1_9FLAO</name>
<dbReference type="PANTHER" id="PTHR43640">
    <property type="entry name" value="OS07G0260300 PROTEIN"/>
    <property type="match status" value="1"/>
</dbReference>